<accession>A0A420ZBB8</accession>
<name>A0A420ZBB8_UNCK3</name>
<protein>
    <recommendedName>
        <fullName evidence="3">Phage major capsid protein</fullName>
    </recommendedName>
</protein>
<dbReference type="Pfam" id="PF03864">
    <property type="entry name" value="Phage_cap_E"/>
    <property type="match status" value="1"/>
</dbReference>
<reference evidence="1 2" key="1">
    <citation type="submission" date="2018-06" db="EMBL/GenBank/DDBJ databases">
        <title>Extensive metabolic versatility and redundancy in microbially diverse, dynamic hydrothermal sediments.</title>
        <authorList>
            <person name="Dombrowski N."/>
            <person name="Teske A."/>
            <person name="Baker B.J."/>
        </authorList>
    </citation>
    <scope>NUCLEOTIDE SEQUENCE [LARGE SCALE GENOMIC DNA]</scope>
    <source>
        <strain evidence="1">B79_G16</strain>
    </source>
</reference>
<organism evidence="1 2">
    <name type="scientific">candidate division Kazan bacterium</name>
    <dbReference type="NCBI Taxonomy" id="2202143"/>
    <lineage>
        <taxon>Bacteria</taxon>
        <taxon>Bacteria division Kazan-3B-28</taxon>
    </lineage>
</organism>
<dbReference type="EMBL" id="QMNG01000091">
    <property type="protein sequence ID" value="RLC36044.1"/>
    <property type="molecule type" value="Genomic_DNA"/>
</dbReference>
<gene>
    <name evidence="1" type="ORF">DRH29_05305</name>
</gene>
<dbReference type="InterPro" id="IPR053738">
    <property type="entry name" value="Lambda_capsid_assembly"/>
</dbReference>
<feature type="non-terminal residue" evidence="1">
    <location>
        <position position="283"/>
    </location>
</feature>
<evidence type="ECO:0008006" key="3">
    <source>
        <dbReference type="Google" id="ProtNLM"/>
    </source>
</evidence>
<evidence type="ECO:0000313" key="2">
    <source>
        <dbReference type="Proteomes" id="UP000281261"/>
    </source>
</evidence>
<dbReference type="Proteomes" id="UP000281261">
    <property type="component" value="Unassembled WGS sequence"/>
</dbReference>
<dbReference type="AlphaFoldDB" id="A0A420ZBB8"/>
<comment type="caution">
    <text evidence="1">The sequence shown here is derived from an EMBL/GenBank/DDBJ whole genome shotgun (WGS) entry which is preliminary data.</text>
</comment>
<sequence length="283" mass="30883">MADLLPTIDSEILTQAIKLIQPTDDLFFIKNLKPKPLYKTAAEFARLDFGTDVAANVGATQVNYGDAATQTVKTAPWLYINEALTIFGPEAIQLREALGSGNVDVIKSVLQPHLEEIKRRADRRIETMILQAISGEITYPGGGTLDTEIPASNIITASTAWSTATADILSDISDAKDAIDYATPAILYVPKKVYNAMANNNKISDYIEASPRLSETAITTGKLPNIHGLEIVVHTNKQVSFPIYDDGGTDYYYAIVCPKIDNEWLKWLIGPNPNAASGHTADW</sequence>
<proteinExistence type="predicted"/>
<dbReference type="InterPro" id="IPR005564">
    <property type="entry name" value="Major_capsid_GpE"/>
</dbReference>
<evidence type="ECO:0000313" key="1">
    <source>
        <dbReference type="EMBL" id="RLC36044.1"/>
    </source>
</evidence>
<dbReference type="Gene3D" id="3.90.1690.10">
    <property type="entry name" value="phage-related protein like domain"/>
    <property type="match status" value="1"/>
</dbReference>